<dbReference type="EMBL" id="JAKOEM010000002">
    <property type="protein sequence ID" value="MCG6557360.1"/>
    <property type="molecule type" value="Genomic_DNA"/>
</dbReference>
<keyword evidence="1" id="KW-1133">Transmembrane helix</keyword>
<name>A0ABS9NT08_9RHOB</name>
<dbReference type="Proteomes" id="UP001165279">
    <property type="component" value="Unassembled WGS sequence"/>
</dbReference>
<dbReference type="RefSeq" id="WP_234137393.1">
    <property type="nucleotide sequence ID" value="NZ_JAKOEM010000002.1"/>
</dbReference>
<proteinExistence type="predicted"/>
<sequence length="87" mass="9207">MRVAVFAICLAYALFFGWNWVETVKAGGDAAGRGMALGFLTIGMGTTAIFVIPALILAITGRGMKWALGLSLVPALLLLLFTITYVV</sequence>
<evidence type="ECO:0000256" key="1">
    <source>
        <dbReference type="SAM" id="Phobius"/>
    </source>
</evidence>
<accession>A0ABS9NT08</accession>
<protein>
    <recommendedName>
        <fullName evidence="4">Major facilitator superfamily (MFS) profile domain-containing protein</fullName>
    </recommendedName>
</protein>
<gene>
    <name evidence="2" type="ORF">MB818_04075</name>
</gene>
<comment type="caution">
    <text evidence="2">The sequence shown here is derived from an EMBL/GenBank/DDBJ whole genome shotgun (WGS) entry which is preliminary data.</text>
</comment>
<evidence type="ECO:0008006" key="4">
    <source>
        <dbReference type="Google" id="ProtNLM"/>
    </source>
</evidence>
<feature type="transmembrane region" description="Helical" evidence="1">
    <location>
        <begin position="36"/>
        <end position="59"/>
    </location>
</feature>
<evidence type="ECO:0000313" key="3">
    <source>
        <dbReference type="Proteomes" id="UP001165279"/>
    </source>
</evidence>
<reference evidence="2" key="1">
    <citation type="submission" date="2022-02" db="EMBL/GenBank/DDBJ databases">
        <title>The genome sequence of Ruegeria sp. 1NDH52C.</title>
        <authorList>
            <person name="Du J."/>
        </authorList>
    </citation>
    <scope>NUCLEOTIDE SEQUENCE</scope>
    <source>
        <strain evidence="2">1NDH52C</strain>
    </source>
</reference>
<organism evidence="2 3">
    <name type="scientific">Ruegeria alba</name>
    <dbReference type="NCBI Taxonomy" id="2916756"/>
    <lineage>
        <taxon>Bacteria</taxon>
        <taxon>Pseudomonadati</taxon>
        <taxon>Pseudomonadota</taxon>
        <taxon>Alphaproteobacteria</taxon>
        <taxon>Rhodobacterales</taxon>
        <taxon>Roseobacteraceae</taxon>
        <taxon>Ruegeria</taxon>
    </lineage>
</organism>
<feature type="transmembrane region" description="Helical" evidence="1">
    <location>
        <begin position="66"/>
        <end position="86"/>
    </location>
</feature>
<keyword evidence="1" id="KW-0812">Transmembrane</keyword>
<evidence type="ECO:0000313" key="2">
    <source>
        <dbReference type="EMBL" id="MCG6557360.1"/>
    </source>
</evidence>
<keyword evidence="1" id="KW-0472">Membrane</keyword>
<keyword evidence="3" id="KW-1185">Reference proteome</keyword>